<dbReference type="EMBL" id="JBDLBR010000004">
    <property type="protein sequence ID" value="MEN7538228.1"/>
    <property type="molecule type" value="Genomic_DNA"/>
</dbReference>
<evidence type="ECO:0000313" key="5">
    <source>
        <dbReference type="Proteomes" id="UP001484535"/>
    </source>
</evidence>
<protein>
    <submittedName>
        <fullName evidence="4">TetR/AcrR family transcriptional regulator</fullName>
    </submittedName>
</protein>
<name>A0ABV0CZC8_9SPHN</name>
<evidence type="ECO:0000313" key="4">
    <source>
        <dbReference type="EMBL" id="MEN7538228.1"/>
    </source>
</evidence>
<evidence type="ECO:0000256" key="1">
    <source>
        <dbReference type="ARBA" id="ARBA00023125"/>
    </source>
</evidence>
<evidence type="ECO:0000259" key="3">
    <source>
        <dbReference type="PROSITE" id="PS50977"/>
    </source>
</evidence>
<dbReference type="Proteomes" id="UP001484535">
    <property type="component" value="Unassembled WGS sequence"/>
</dbReference>
<proteinExistence type="predicted"/>
<dbReference type="Gene3D" id="1.10.357.10">
    <property type="entry name" value="Tetracycline Repressor, domain 2"/>
    <property type="match status" value="1"/>
</dbReference>
<evidence type="ECO:0000256" key="2">
    <source>
        <dbReference type="PROSITE-ProRule" id="PRU00335"/>
    </source>
</evidence>
<dbReference type="InterPro" id="IPR001647">
    <property type="entry name" value="HTH_TetR"/>
</dbReference>
<accession>A0ABV0CZC8</accession>
<feature type="DNA-binding region" description="H-T-H motif" evidence="2">
    <location>
        <begin position="38"/>
        <end position="57"/>
    </location>
</feature>
<keyword evidence="5" id="KW-1185">Reference proteome</keyword>
<dbReference type="InterPro" id="IPR009057">
    <property type="entry name" value="Homeodomain-like_sf"/>
</dbReference>
<organism evidence="4 5">
    <name type="scientific">Aurantiacibacter flavus</name>
    <dbReference type="NCBI Taxonomy" id="3145232"/>
    <lineage>
        <taxon>Bacteria</taxon>
        <taxon>Pseudomonadati</taxon>
        <taxon>Pseudomonadota</taxon>
        <taxon>Alphaproteobacteria</taxon>
        <taxon>Sphingomonadales</taxon>
        <taxon>Erythrobacteraceae</taxon>
        <taxon>Aurantiacibacter</taxon>
    </lineage>
</organism>
<dbReference type="Pfam" id="PF00440">
    <property type="entry name" value="TetR_N"/>
    <property type="match status" value="1"/>
</dbReference>
<reference evidence="4 5" key="1">
    <citation type="submission" date="2024-05" db="EMBL/GenBank/DDBJ databases">
        <authorList>
            <person name="Park S."/>
        </authorList>
    </citation>
    <scope>NUCLEOTIDE SEQUENCE [LARGE SCALE GENOMIC DNA]</scope>
    <source>
        <strain evidence="4 5">DGU5</strain>
    </source>
</reference>
<sequence length="203" mass="22016">MTEAAKRSTRRLSRPERRRQLLDTALAIVRDEGADRLTLGHLAASAGVSKPIAYDHFITRSGVLIALYKMIDAERVETFRAAMASRKRTIGETVDMLASAYIRCAGDMTDEFHVVGAALTASDDKAVIFQELLDNNVEMFLSVLQPRSTLSRSELKHRCVGLVGAGEALSTLMVRGGCDETEAIQSFAALIHGALAPSLAKPD</sequence>
<dbReference type="PROSITE" id="PS50977">
    <property type="entry name" value="HTH_TETR_2"/>
    <property type="match status" value="1"/>
</dbReference>
<keyword evidence="1 2" id="KW-0238">DNA-binding</keyword>
<gene>
    <name evidence="4" type="ORF">ABDJ38_13680</name>
</gene>
<feature type="domain" description="HTH tetR-type" evidence="3">
    <location>
        <begin position="15"/>
        <end position="75"/>
    </location>
</feature>
<dbReference type="SUPFAM" id="SSF46689">
    <property type="entry name" value="Homeodomain-like"/>
    <property type="match status" value="1"/>
</dbReference>
<dbReference type="RefSeq" id="WP_346785679.1">
    <property type="nucleotide sequence ID" value="NZ_JBDLBR010000004.1"/>
</dbReference>
<comment type="caution">
    <text evidence="4">The sequence shown here is derived from an EMBL/GenBank/DDBJ whole genome shotgun (WGS) entry which is preliminary data.</text>
</comment>